<gene>
    <name evidence="1" type="ORF">N0F65_006076</name>
</gene>
<dbReference type="AlphaFoldDB" id="A0AAV2YNM7"/>
<evidence type="ECO:0000313" key="1">
    <source>
        <dbReference type="EMBL" id="DAZ95590.1"/>
    </source>
</evidence>
<proteinExistence type="predicted"/>
<organism evidence="1 2">
    <name type="scientific">Lagenidium giganteum</name>
    <dbReference type="NCBI Taxonomy" id="4803"/>
    <lineage>
        <taxon>Eukaryota</taxon>
        <taxon>Sar</taxon>
        <taxon>Stramenopiles</taxon>
        <taxon>Oomycota</taxon>
        <taxon>Peronosporomycetes</taxon>
        <taxon>Pythiales</taxon>
        <taxon>Pythiaceae</taxon>
    </lineage>
</organism>
<feature type="non-terminal residue" evidence="1">
    <location>
        <position position="1"/>
    </location>
</feature>
<comment type="caution">
    <text evidence="1">The sequence shown here is derived from an EMBL/GenBank/DDBJ whole genome shotgun (WGS) entry which is preliminary data.</text>
</comment>
<keyword evidence="2" id="KW-1185">Reference proteome</keyword>
<reference evidence="1" key="1">
    <citation type="submission" date="2022-11" db="EMBL/GenBank/DDBJ databases">
        <authorList>
            <person name="Morgan W.R."/>
            <person name="Tartar A."/>
        </authorList>
    </citation>
    <scope>NUCLEOTIDE SEQUENCE</scope>
    <source>
        <strain evidence="1">ARSEF 373</strain>
    </source>
</reference>
<evidence type="ECO:0000313" key="2">
    <source>
        <dbReference type="Proteomes" id="UP001146120"/>
    </source>
</evidence>
<accession>A0AAV2YNM7</accession>
<reference evidence="1" key="2">
    <citation type="journal article" date="2023" name="Microbiol Resour">
        <title>Decontamination and Annotation of the Draft Genome Sequence of the Oomycete Lagenidium giganteum ARSEF 373.</title>
        <authorList>
            <person name="Morgan W.R."/>
            <person name="Tartar A."/>
        </authorList>
    </citation>
    <scope>NUCLEOTIDE SEQUENCE</scope>
    <source>
        <strain evidence="1">ARSEF 373</strain>
    </source>
</reference>
<dbReference type="EMBL" id="DAKRPA010000198">
    <property type="protein sequence ID" value="DAZ95590.1"/>
    <property type="molecule type" value="Genomic_DNA"/>
</dbReference>
<name>A0AAV2YNM7_9STRA</name>
<protein>
    <submittedName>
        <fullName evidence="1">Uncharacterized protein</fullName>
    </submittedName>
</protein>
<dbReference type="Proteomes" id="UP001146120">
    <property type="component" value="Unassembled WGS sequence"/>
</dbReference>
<sequence length="97" mass="9826">ANAAARAISATTRAAVARAIRAAVSATARAVVARTIRTATENAAITSTNSSANLGQSNANSLQADTGRFVARCNNCAPGAAYPRSTHPPAIHTHSEL</sequence>